<evidence type="ECO:0000256" key="1">
    <source>
        <dbReference type="SAM" id="Phobius"/>
    </source>
</evidence>
<organism evidence="2 3">
    <name type="scientific">Chitinophaga hostae</name>
    <dbReference type="NCBI Taxonomy" id="2831022"/>
    <lineage>
        <taxon>Bacteria</taxon>
        <taxon>Pseudomonadati</taxon>
        <taxon>Bacteroidota</taxon>
        <taxon>Chitinophagia</taxon>
        <taxon>Chitinophagales</taxon>
        <taxon>Chitinophagaceae</taxon>
        <taxon>Chitinophaga</taxon>
    </lineage>
</organism>
<feature type="transmembrane region" description="Helical" evidence="1">
    <location>
        <begin position="83"/>
        <end position="105"/>
    </location>
</feature>
<evidence type="ECO:0000313" key="2">
    <source>
        <dbReference type="EMBL" id="MBS0031249.1"/>
    </source>
</evidence>
<comment type="caution">
    <text evidence="2">The sequence shown here is derived from an EMBL/GenBank/DDBJ whole genome shotgun (WGS) entry which is preliminary data.</text>
</comment>
<name>A0ABS5J7Q9_9BACT</name>
<protein>
    <recommendedName>
        <fullName evidence="4">DUF3278 domain-containing protein</fullName>
    </recommendedName>
</protein>
<feature type="transmembrane region" description="Helical" evidence="1">
    <location>
        <begin position="55"/>
        <end position="77"/>
    </location>
</feature>
<keyword evidence="3" id="KW-1185">Reference proteome</keyword>
<feature type="transmembrane region" description="Helical" evidence="1">
    <location>
        <begin position="134"/>
        <end position="162"/>
    </location>
</feature>
<keyword evidence="1" id="KW-0812">Transmembrane</keyword>
<evidence type="ECO:0008006" key="4">
    <source>
        <dbReference type="Google" id="ProtNLM"/>
    </source>
</evidence>
<gene>
    <name evidence="2" type="ORF">KE626_28225</name>
</gene>
<keyword evidence="1" id="KW-1133">Transmembrane helix</keyword>
<dbReference type="RefSeq" id="WP_211976399.1">
    <property type="nucleotide sequence ID" value="NZ_CBFHAM010000061.1"/>
</dbReference>
<dbReference type="Proteomes" id="UP000676386">
    <property type="component" value="Unassembled WGS sequence"/>
</dbReference>
<sequence length="207" mass="24630">MELDEFKTHWNTIHDKEFQQQKISPEKLKQIIMNATETLGEMHSKSIYWRKIGKFTIQFFISVLAAVVLIELIKGIYLHSLTGFMATIVYLIIMVLYCIVTIWVYKKQEKIFTMYNGDSIKVTLKQTITGFKRFYLMFNVIYLFLYPAFYYAVIKLFITYWYPSIQTIFITCALATAISLICGHWYYKVKFFKKLKSLEENLENLEC</sequence>
<reference evidence="2 3" key="1">
    <citation type="submission" date="2021-04" db="EMBL/GenBank/DDBJ databases">
        <title>Chitinophaga sp. nov., isolated from the rhizosphere soil.</title>
        <authorList>
            <person name="He S."/>
        </authorList>
    </citation>
    <scope>NUCLEOTIDE SEQUENCE [LARGE SCALE GENOMIC DNA]</scope>
    <source>
        <strain evidence="2 3">2R12</strain>
    </source>
</reference>
<keyword evidence="1" id="KW-0472">Membrane</keyword>
<proteinExistence type="predicted"/>
<feature type="transmembrane region" description="Helical" evidence="1">
    <location>
        <begin position="168"/>
        <end position="187"/>
    </location>
</feature>
<evidence type="ECO:0000313" key="3">
    <source>
        <dbReference type="Proteomes" id="UP000676386"/>
    </source>
</evidence>
<dbReference type="EMBL" id="JAGTXB010000021">
    <property type="protein sequence ID" value="MBS0031249.1"/>
    <property type="molecule type" value="Genomic_DNA"/>
</dbReference>
<accession>A0ABS5J7Q9</accession>